<dbReference type="EMBL" id="JAZGQO010000021">
    <property type="protein sequence ID" value="KAK6166473.1"/>
    <property type="molecule type" value="Genomic_DNA"/>
</dbReference>
<gene>
    <name evidence="10" type="ORF">SNE40_023154</name>
</gene>
<evidence type="ECO:0000256" key="1">
    <source>
        <dbReference type="ARBA" id="ARBA00004613"/>
    </source>
</evidence>
<keyword evidence="3" id="KW-0964">Secreted</keyword>
<feature type="compositionally biased region" description="Basic residues" evidence="7">
    <location>
        <begin position="178"/>
        <end position="187"/>
    </location>
</feature>
<dbReference type="InterPro" id="IPR029034">
    <property type="entry name" value="Cystine-knot_cytokine"/>
</dbReference>
<dbReference type="GO" id="GO:0008083">
    <property type="term" value="F:growth factor activity"/>
    <property type="evidence" value="ECO:0007669"/>
    <property type="project" value="UniProtKB-KW"/>
</dbReference>
<dbReference type="Gene3D" id="2.10.90.10">
    <property type="entry name" value="Cystine-knot cytokines"/>
    <property type="match status" value="1"/>
</dbReference>
<dbReference type="InterPro" id="IPR001839">
    <property type="entry name" value="TGF-b_C"/>
</dbReference>
<dbReference type="Pfam" id="PF00019">
    <property type="entry name" value="TGF_beta"/>
    <property type="match status" value="1"/>
</dbReference>
<evidence type="ECO:0000259" key="9">
    <source>
        <dbReference type="PROSITE" id="PS51362"/>
    </source>
</evidence>
<evidence type="ECO:0000256" key="4">
    <source>
        <dbReference type="ARBA" id="ARBA00023030"/>
    </source>
</evidence>
<evidence type="ECO:0000256" key="3">
    <source>
        <dbReference type="ARBA" id="ARBA00022525"/>
    </source>
</evidence>
<feature type="region of interest" description="Disordered" evidence="7">
    <location>
        <begin position="154"/>
        <end position="191"/>
    </location>
</feature>
<keyword evidence="8" id="KW-0732">Signal</keyword>
<evidence type="ECO:0000256" key="5">
    <source>
        <dbReference type="ARBA" id="ARBA00023157"/>
    </source>
</evidence>
<dbReference type="PANTHER" id="PTHR11848">
    <property type="entry name" value="TGF-BETA FAMILY"/>
    <property type="match status" value="1"/>
</dbReference>
<feature type="signal peptide" evidence="8">
    <location>
        <begin position="1"/>
        <end position="23"/>
    </location>
</feature>
<reference evidence="10 11" key="1">
    <citation type="submission" date="2024-01" db="EMBL/GenBank/DDBJ databases">
        <title>The genome of the rayed Mediterranean limpet Patella caerulea (Linnaeus, 1758).</title>
        <authorList>
            <person name="Anh-Thu Weber A."/>
            <person name="Halstead-Nussloch G."/>
        </authorList>
    </citation>
    <scope>NUCLEOTIDE SEQUENCE [LARGE SCALE GENOMIC DNA]</scope>
    <source>
        <strain evidence="10">AATW-2023a</strain>
        <tissue evidence="10">Whole specimen</tissue>
    </source>
</reference>
<keyword evidence="4 6" id="KW-0339">Growth factor</keyword>
<proteinExistence type="inferred from homology"/>
<organism evidence="10 11">
    <name type="scientific">Patella caerulea</name>
    <name type="common">Rayed Mediterranean limpet</name>
    <dbReference type="NCBI Taxonomy" id="87958"/>
    <lineage>
        <taxon>Eukaryota</taxon>
        <taxon>Metazoa</taxon>
        <taxon>Spiralia</taxon>
        <taxon>Lophotrochozoa</taxon>
        <taxon>Mollusca</taxon>
        <taxon>Gastropoda</taxon>
        <taxon>Patellogastropoda</taxon>
        <taxon>Patelloidea</taxon>
        <taxon>Patellidae</taxon>
        <taxon>Patella</taxon>
    </lineage>
</organism>
<comment type="subcellular location">
    <subcellularLocation>
        <location evidence="1">Secreted</location>
    </subcellularLocation>
</comment>
<dbReference type="GO" id="GO:0005125">
    <property type="term" value="F:cytokine activity"/>
    <property type="evidence" value="ECO:0007669"/>
    <property type="project" value="TreeGrafter"/>
</dbReference>
<dbReference type="AlphaFoldDB" id="A0AAN8J056"/>
<evidence type="ECO:0000313" key="11">
    <source>
        <dbReference type="Proteomes" id="UP001347796"/>
    </source>
</evidence>
<dbReference type="InterPro" id="IPR015615">
    <property type="entry name" value="TGF-beta-rel"/>
</dbReference>
<dbReference type="InterPro" id="IPR017948">
    <property type="entry name" value="TGFb_CS"/>
</dbReference>
<evidence type="ECO:0000256" key="8">
    <source>
        <dbReference type="SAM" id="SignalP"/>
    </source>
</evidence>
<evidence type="ECO:0000313" key="10">
    <source>
        <dbReference type="EMBL" id="KAK6166473.1"/>
    </source>
</evidence>
<feature type="chain" id="PRO_5043016688" description="TGF-beta family profile domain-containing protein" evidence="8">
    <location>
        <begin position="24"/>
        <end position="416"/>
    </location>
</feature>
<dbReference type="SMART" id="SM00204">
    <property type="entry name" value="TGFB"/>
    <property type="match status" value="1"/>
</dbReference>
<dbReference type="SUPFAM" id="SSF57501">
    <property type="entry name" value="Cystine-knot cytokines"/>
    <property type="match status" value="1"/>
</dbReference>
<evidence type="ECO:0000256" key="2">
    <source>
        <dbReference type="ARBA" id="ARBA00006656"/>
    </source>
</evidence>
<comment type="caution">
    <text evidence="10">The sequence shown here is derived from an EMBL/GenBank/DDBJ whole genome shotgun (WGS) entry which is preliminary data.</text>
</comment>
<evidence type="ECO:0000256" key="6">
    <source>
        <dbReference type="RuleBase" id="RU000354"/>
    </source>
</evidence>
<dbReference type="Proteomes" id="UP001347796">
    <property type="component" value="Unassembled WGS sequence"/>
</dbReference>
<comment type="similarity">
    <text evidence="2 6">Belongs to the TGF-beta family.</text>
</comment>
<feature type="domain" description="TGF-beta family profile" evidence="9">
    <location>
        <begin position="301"/>
        <end position="414"/>
    </location>
</feature>
<feature type="compositionally biased region" description="Basic residues" evidence="7">
    <location>
        <begin position="154"/>
        <end position="164"/>
    </location>
</feature>
<sequence>MSALFKYQFVLWVVLVVIDVTSCSPPQADKKCRPGTNNPRCRFNMDDFTKHLYKMKIKHQILAKLGLSEIPTPRPARKEERTLETKKRENITISPTPIKFNVTKLLVLSTASENFTNKNIIKFQPQFVFSDESSGEAGKMKIKSANLLIKVKRKRKSKSFRTKKNPLTDTTSDGTTPKTKKRRRRREKPISLTVSTVDESGKPDKKVAMVKTRVTKSKWFNVTLPSSLIQTMIDQSQSSLLLHIKCRRCRKNAEIILVHGSRRRRRHLKKHRKGKIFKKSKLNKSRPFIVLVAFRESAESRVKRSVQRSGESQSPLCSDLSAKGKCCREPIYFNFTDVGWGDFILAPEGFETTECRGDCYNGGNEDTMSVITGSTKKKCLPYPSLPLSVLYDTGVGSPTVKTLADMIVTNCECARS</sequence>
<protein>
    <recommendedName>
        <fullName evidence="9">TGF-beta family profile domain-containing protein</fullName>
    </recommendedName>
</protein>
<feature type="compositionally biased region" description="Low complexity" evidence="7">
    <location>
        <begin position="168"/>
        <end position="177"/>
    </location>
</feature>
<keyword evidence="11" id="KW-1185">Reference proteome</keyword>
<dbReference type="PROSITE" id="PS51362">
    <property type="entry name" value="TGF_BETA_2"/>
    <property type="match status" value="1"/>
</dbReference>
<accession>A0AAN8J056</accession>
<evidence type="ECO:0000256" key="7">
    <source>
        <dbReference type="SAM" id="MobiDB-lite"/>
    </source>
</evidence>
<dbReference type="PROSITE" id="PS00250">
    <property type="entry name" value="TGF_BETA_1"/>
    <property type="match status" value="1"/>
</dbReference>
<keyword evidence="5" id="KW-1015">Disulfide bond</keyword>
<name>A0AAN8J056_PATCE</name>
<dbReference type="CDD" id="cd13756">
    <property type="entry name" value="TGF_beta_BMPs_GDFs"/>
    <property type="match status" value="1"/>
</dbReference>
<dbReference type="GO" id="GO:0005615">
    <property type="term" value="C:extracellular space"/>
    <property type="evidence" value="ECO:0007669"/>
    <property type="project" value="TreeGrafter"/>
</dbReference>